<feature type="compositionally biased region" description="Basic and acidic residues" evidence="1">
    <location>
        <begin position="187"/>
        <end position="196"/>
    </location>
</feature>
<evidence type="ECO:0000313" key="3">
    <source>
        <dbReference type="RefSeq" id="XP_031565236.1"/>
    </source>
</evidence>
<name>A0A6P8ICE7_ACTTE</name>
<dbReference type="OrthoDB" id="10327802at2759"/>
<protein>
    <submittedName>
        <fullName evidence="3">Probable serine/threonine-protein kinase fhkB</fullName>
    </submittedName>
</protein>
<keyword evidence="3" id="KW-0418">Kinase</keyword>
<dbReference type="InParanoid" id="A0A6P8ICE7"/>
<dbReference type="GeneID" id="116300499"/>
<gene>
    <name evidence="3" type="primary">LOC116300499</name>
</gene>
<feature type="region of interest" description="Disordered" evidence="1">
    <location>
        <begin position="162"/>
        <end position="227"/>
    </location>
</feature>
<evidence type="ECO:0000256" key="1">
    <source>
        <dbReference type="SAM" id="MobiDB-lite"/>
    </source>
</evidence>
<feature type="compositionally biased region" description="Polar residues" evidence="1">
    <location>
        <begin position="22"/>
        <end position="44"/>
    </location>
</feature>
<accession>A0A6P8ICE7</accession>
<feature type="compositionally biased region" description="Acidic residues" evidence="1">
    <location>
        <begin position="164"/>
        <end position="173"/>
    </location>
</feature>
<dbReference type="GO" id="GO:0016301">
    <property type="term" value="F:kinase activity"/>
    <property type="evidence" value="ECO:0007669"/>
    <property type="project" value="UniProtKB-KW"/>
</dbReference>
<evidence type="ECO:0000313" key="2">
    <source>
        <dbReference type="Proteomes" id="UP000515163"/>
    </source>
</evidence>
<dbReference type="KEGG" id="aten:116300499"/>
<keyword evidence="3" id="KW-0808">Transferase</keyword>
<feature type="compositionally biased region" description="Acidic residues" evidence="1">
    <location>
        <begin position="197"/>
        <end position="227"/>
    </location>
</feature>
<sequence length="332" mass="38716">MPFKNRLKDYIGRSISVINEETNEDSLSMEQINESPKDGQQNSTEDIKKGNNRFRTKSKDRGPGIKLKNLLLKNSNLFKSFEIDEDPKTLDSEIASDSQPKVSVSVQYKRYKNPKQIIRKEEQTKQCEIPKQIDSSVPNCKVQISSFKSKFPEYRFKSRSLASFEEEEEEEVDSELKSLQKSPTSKDFLEPRHFNWEDSDDDDDDDDDDVSHDAVVSDDDDDDEEEVVSITTGPYMMRTARFSEGDINAASLLNSPILNQKKLTEKRRRNSTVTWKDLKTPIKEQKPIWLRTRRNAICEELERDIQIQGLSLRQWRKIILTNFTLLDFDLRF</sequence>
<dbReference type="Proteomes" id="UP000515163">
    <property type="component" value="Unplaced"/>
</dbReference>
<feature type="region of interest" description="Disordered" evidence="1">
    <location>
        <begin position="22"/>
        <end position="63"/>
    </location>
</feature>
<proteinExistence type="predicted"/>
<organism evidence="2 3">
    <name type="scientific">Actinia tenebrosa</name>
    <name type="common">Australian red waratah sea anemone</name>
    <dbReference type="NCBI Taxonomy" id="6105"/>
    <lineage>
        <taxon>Eukaryota</taxon>
        <taxon>Metazoa</taxon>
        <taxon>Cnidaria</taxon>
        <taxon>Anthozoa</taxon>
        <taxon>Hexacorallia</taxon>
        <taxon>Actiniaria</taxon>
        <taxon>Actiniidae</taxon>
        <taxon>Actinia</taxon>
    </lineage>
</organism>
<keyword evidence="2" id="KW-1185">Reference proteome</keyword>
<dbReference type="AlphaFoldDB" id="A0A6P8ICE7"/>
<dbReference type="RefSeq" id="XP_031565236.1">
    <property type="nucleotide sequence ID" value="XM_031709376.1"/>
</dbReference>
<reference evidence="3" key="1">
    <citation type="submission" date="2025-08" db="UniProtKB">
        <authorList>
            <consortium name="RefSeq"/>
        </authorList>
    </citation>
    <scope>IDENTIFICATION</scope>
    <source>
        <tissue evidence="3">Tentacle</tissue>
    </source>
</reference>